<dbReference type="EMBL" id="CAJNRF010012583">
    <property type="protein sequence ID" value="CAF2142372.1"/>
    <property type="molecule type" value="Genomic_DNA"/>
</dbReference>
<sequence length="171" mass="19722">MHPIASTSSVLLYHTGNSHLLQYYDCIYYTLSKNAIQAVKYCIQLAESQYLSRSFTDYHNCSGRGDLYSFSQLKSMNISAMTLLERSSSIEQVDQYAKYLLAAELINDVFICNCSSSGAFGKFCEYKFYFDWETFDEAIEAQFNQLVIWILVLTYITIVHVIKHTFNVILD</sequence>
<dbReference type="Proteomes" id="UP000663856">
    <property type="component" value="Unassembled WGS sequence"/>
</dbReference>
<gene>
    <name evidence="2" type="ORF">WKI299_LOCUS28623</name>
</gene>
<comment type="caution">
    <text evidence="2">The sequence shown here is derived from an EMBL/GenBank/DDBJ whole genome shotgun (WGS) entry which is preliminary data.</text>
</comment>
<evidence type="ECO:0000313" key="3">
    <source>
        <dbReference type="Proteomes" id="UP000663856"/>
    </source>
</evidence>
<protein>
    <submittedName>
        <fullName evidence="2">Uncharacterized protein</fullName>
    </submittedName>
</protein>
<evidence type="ECO:0000256" key="1">
    <source>
        <dbReference type="SAM" id="Phobius"/>
    </source>
</evidence>
<dbReference type="AlphaFoldDB" id="A0A816X4M6"/>
<reference evidence="2" key="1">
    <citation type="submission" date="2021-02" db="EMBL/GenBank/DDBJ databases">
        <authorList>
            <person name="Nowell W R."/>
        </authorList>
    </citation>
    <scope>NUCLEOTIDE SEQUENCE</scope>
</reference>
<name>A0A816X4M6_9BILA</name>
<organism evidence="2 3">
    <name type="scientific">Rotaria magnacalcarata</name>
    <dbReference type="NCBI Taxonomy" id="392030"/>
    <lineage>
        <taxon>Eukaryota</taxon>
        <taxon>Metazoa</taxon>
        <taxon>Spiralia</taxon>
        <taxon>Gnathifera</taxon>
        <taxon>Rotifera</taxon>
        <taxon>Eurotatoria</taxon>
        <taxon>Bdelloidea</taxon>
        <taxon>Philodinida</taxon>
        <taxon>Philodinidae</taxon>
        <taxon>Rotaria</taxon>
    </lineage>
</organism>
<keyword evidence="1" id="KW-0812">Transmembrane</keyword>
<keyword evidence="1" id="KW-1133">Transmembrane helix</keyword>
<feature type="transmembrane region" description="Helical" evidence="1">
    <location>
        <begin position="146"/>
        <end position="166"/>
    </location>
</feature>
<keyword evidence="1" id="KW-0472">Membrane</keyword>
<accession>A0A816X4M6</accession>
<proteinExistence type="predicted"/>
<evidence type="ECO:0000313" key="2">
    <source>
        <dbReference type="EMBL" id="CAF2142372.1"/>
    </source>
</evidence>